<evidence type="ECO:0000313" key="6">
    <source>
        <dbReference type="EMBL" id="HIW72177.1"/>
    </source>
</evidence>
<keyword evidence="3" id="KW-0238">DNA-binding</keyword>
<evidence type="ECO:0000313" key="7">
    <source>
        <dbReference type="Proteomes" id="UP000886822"/>
    </source>
</evidence>
<organism evidence="6 7">
    <name type="scientific">Candidatus Levilactobacillus faecigallinarum</name>
    <dbReference type="NCBI Taxonomy" id="2838638"/>
    <lineage>
        <taxon>Bacteria</taxon>
        <taxon>Bacillati</taxon>
        <taxon>Bacillota</taxon>
        <taxon>Bacilli</taxon>
        <taxon>Lactobacillales</taxon>
        <taxon>Lactobacillaceae</taxon>
        <taxon>Levilactobacillus</taxon>
    </lineage>
</organism>
<dbReference type="SMART" id="SM00422">
    <property type="entry name" value="HTH_MERR"/>
    <property type="match status" value="1"/>
</dbReference>
<dbReference type="PANTHER" id="PTHR30204">
    <property type="entry name" value="REDOX-CYCLING DRUG-SENSING TRANSCRIPTIONAL ACTIVATOR SOXR"/>
    <property type="match status" value="1"/>
</dbReference>
<evidence type="ECO:0000256" key="1">
    <source>
        <dbReference type="ARBA" id="ARBA00022491"/>
    </source>
</evidence>
<reference evidence="6" key="1">
    <citation type="journal article" date="2021" name="PeerJ">
        <title>Extensive microbial diversity within the chicken gut microbiome revealed by metagenomics and culture.</title>
        <authorList>
            <person name="Gilroy R."/>
            <person name="Ravi A."/>
            <person name="Getino M."/>
            <person name="Pursley I."/>
            <person name="Horton D.L."/>
            <person name="Alikhan N.F."/>
            <person name="Baker D."/>
            <person name="Gharbi K."/>
            <person name="Hall N."/>
            <person name="Watson M."/>
            <person name="Adriaenssens E.M."/>
            <person name="Foster-Nyarko E."/>
            <person name="Jarju S."/>
            <person name="Secka A."/>
            <person name="Antonio M."/>
            <person name="Oren A."/>
            <person name="Chaudhuri R.R."/>
            <person name="La Ragione R."/>
            <person name="Hildebrand F."/>
            <person name="Pallen M.J."/>
        </authorList>
    </citation>
    <scope>NUCLEOTIDE SEQUENCE</scope>
    <source>
        <strain evidence="6">CHK173-259</strain>
    </source>
</reference>
<dbReference type="InterPro" id="IPR009061">
    <property type="entry name" value="DNA-bd_dom_put_sf"/>
</dbReference>
<dbReference type="Proteomes" id="UP000886822">
    <property type="component" value="Unassembled WGS sequence"/>
</dbReference>
<dbReference type="Gene3D" id="1.10.1660.10">
    <property type="match status" value="1"/>
</dbReference>
<keyword evidence="2" id="KW-0805">Transcription regulation</keyword>
<dbReference type="InterPro" id="IPR047057">
    <property type="entry name" value="MerR_fam"/>
</dbReference>
<dbReference type="EMBL" id="DXGJ01000046">
    <property type="protein sequence ID" value="HIW72177.1"/>
    <property type="molecule type" value="Genomic_DNA"/>
</dbReference>
<evidence type="ECO:0000256" key="2">
    <source>
        <dbReference type="ARBA" id="ARBA00023015"/>
    </source>
</evidence>
<dbReference type="Pfam" id="PF13411">
    <property type="entry name" value="MerR_1"/>
    <property type="match status" value="1"/>
</dbReference>
<gene>
    <name evidence="6" type="ORF">H9875_06070</name>
</gene>
<feature type="domain" description="HTH merR-type" evidence="5">
    <location>
        <begin position="1"/>
        <end position="70"/>
    </location>
</feature>
<dbReference type="GO" id="GO:0003677">
    <property type="term" value="F:DNA binding"/>
    <property type="evidence" value="ECO:0007669"/>
    <property type="project" value="UniProtKB-KW"/>
</dbReference>
<dbReference type="PROSITE" id="PS50937">
    <property type="entry name" value="HTH_MERR_2"/>
    <property type="match status" value="1"/>
</dbReference>
<dbReference type="PANTHER" id="PTHR30204:SF69">
    <property type="entry name" value="MERR-FAMILY TRANSCRIPTIONAL REGULATOR"/>
    <property type="match status" value="1"/>
</dbReference>
<accession>A0A9D1U582</accession>
<proteinExistence type="predicted"/>
<evidence type="ECO:0000256" key="3">
    <source>
        <dbReference type="ARBA" id="ARBA00023125"/>
    </source>
</evidence>
<keyword evidence="1" id="KW-0678">Repressor</keyword>
<evidence type="ECO:0000259" key="5">
    <source>
        <dbReference type="PROSITE" id="PS50937"/>
    </source>
</evidence>
<protein>
    <submittedName>
        <fullName evidence="6">MerR family transcriptional regulator</fullName>
    </submittedName>
</protein>
<keyword evidence="4" id="KW-0804">Transcription</keyword>
<dbReference type="InterPro" id="IPR000551">
    <property type="entry name" value="MerR-type_HTH_dom"/>
</dbReference>
<comment type="caution">
    <text evidence="6">The sequence shown here is derived from an EMBL/GenBank/DDBJ whole genome shotgun (WGS) entry which is preliminary data.</text>
</comment>
<evidence type="ECO:0000256" key="4">
    <source>
        <dbReference type="ARBA" id="ARBA00023163"/>
    </source>
</evidence>
<dbReference type="GO" id="GO:0003700">
    <property type="term" value="F:DNA-binding transcription factor activity"/>
    <property type="evidence" value="ECO:0007669"/>
    <property type="project" value="InterPro"/>
</dbReference>
<name>A0A9D1U582_9LACO</name>
<dbReference type="AlphaFoldDB" id="A0A9D1U582"/>
<reference evidence="6" key="2">
    <citation type="submission" date="2021-04" db="EMBL/GenBank/DDBJ databases">
        <authorList>
            <person name="Gilroy R."/>
        </authorList>
    </citation>
    <scope>NUCLEOTIDE SEQUENCE</scope>
    <source>
        <strain evidence="6">CHK173-259</strain>
    </source>
</reference>
<sequence length="268" mass="29998">MLKISEMAQLADTTRRTLIFYDEAGVFCPTKKSAAGYRYYEYNQLYDLLFILGLRKLGMSVAQVKDFQDQEPAEVDRQLGVVQRDIDQKITELTRIQTIVAKKVNRQATADLALDTPTIRWSPRRLFWCSQASASCTEEEVAELFASFYQQLDSLALMDTGQSGFLTDLADAEPTGYADAAFRVVKEATLATTQRALPRVEKPAGDFAVIRVENTTVGITRGLAKLQAFCHQRSLSLASDLWQMNLGNDALSEHGGSQYGQLEYLIKK</sequence>
<dbReference type="SUPFAM" id="SSF46955">
    <property type="entry name" value="Putative DNA-binding domain"/>
    <property type="match status" value="1"/>
</dbReference>